<dbReference type="Gene3D" id="3.10.450.50">
    <property type="match status" value="1"/>
</dbReference>
<dbReference type="AlphaFoldDB" id="A0A078LY36"/>
<protein>
    <submittedName>
        <fullName evidence="1">SnoaL-like polyketide cyclase</fullName>
    </submittedName>
</protein>
<evidence type="ECO:0000313" key="2">
    <source>
        <dbReference type="Proteomes" id="UP000053902"/>
    </source>
</evidence>
<dbReference type="PANTHER" id="PTHR38436:SF1">
    <property type="entry name" value="ESTER CYCLASE"/>
    <property type="match status" value="1"/>
</dbReference>
<dbReference type="EMBL" id="CCSF01000001">
    <property type="protein sequence ID" value="CDZ96129.1"/>
    <property type="molecule type" value="Genomic_DNA"/>
</dbReference>
<dbReference type="InterPro" id="IPR009959">
    <property type="entry name" value="Cyclase_SnoaL-like"/>
</dbReference>
<evidence type="ECO:0000313" key="1">
    <source>
        <dbReference type="EMBL" id="CDZ96129.1"/>
    </source>
</evidence>
<name>A0A078LY36_9PSED</name>
<keyword evidence="2" id="KW-1185">Reference proteome</keyword>
<dbReference type="SUPFAM" id="SSF54427">
    <property type="entry name" value="NTF2-like"/>
    <property type="match status" value="1"/>
</dbReference>
<gene>
    <name evidence="1" type="ORF">BN1079_03484</name>
</gene>
<dbReference type="eggNOG" id="COG5485">
    <property type="taxonomic scope" value="Bacteria"/>
</dbReference>
<dbReference type="STRING" id="1499686.BN1079_03484"/>
<reference evidence="1 2" key="1">
    <citation type="submission" date="2014-07" db="EMBL/GenBank/DDBJ databases">
        <authorList>
            <person name="Urmite Genomes Urmite Genomes"/>
        </authorList>
    </citation>
    <scope>NUCLEOTIDE SEQUENCE [LARGE SCALE GENOMIC DNA]</scope>
    <source>
        <strain evidence="1 2">20_BN</strain>
    </source>
</reference>
<sequence>MSPEEQKRRVVKHVELSWGKGRLALAEQLQSRYFTYKSSFISQPVNSAGFGLIVREIRSAMEDLEVVVDECLSEGNRVVTSSTLFGTLTKPAFGHSATGKILTVAVMSFWTLNPNGDIEEINSLFDLESARQQLGMDSPLPITLPPT</sequence>
<dbReference type="PANTHER" id="PTHR38436">
    <property type="entry name" value="POLYKETIDE CYCLASE SNOAL-LIKE DOMAIN"/>
    <property type="match status" value="1"/>
</dbReference>
<dbReference type="InterPro" id="IPR032710">
    <property type="entry name" value="NTF2-like_dom_sf"/>
</dbReference>
<dbReference type="HOGENOM" id="CLU_100997_5_0_6"/>
<dbReference type="GO" id="GO:0030638">
    <property type="term" value="P:polyketide metabolic process"/>
    <property type="evidence" value="ECO:0007669"/>
    <property type="project" value="InterPro"/>
</dbReference>
<dbReference type="Proteomes" id="UP000053902">
    <property type="component" value="Unassembled WGS sequence"/>
</dbReference>
<organism evidence="1 2">
    <name type="scientific">Pseudomonas saudiphocaensis</name>
    <dbReference type="NCBI Taxonomy" id="1499686"/>
    <lineage>
        <taxon>Bacteria</taxon>
        <taxon>Pseudomonadati</taxon>
        <taxon>Pseudomonadota</taxon>
        <taxon>Gammaproteobacteria</taxon>
        <taxon>Pseudomonadales</taxon>
        <taxon>Pseudomonadaceae</taxon>
        <taxon>Pseudomonas</taxon>
    </lineage>
</organism>
<dbReference type="OrthoDB" id="6981692at2"/>
<proteinExistence type="predicted"/>
<accession>A0A078LY36</accession>
<dbReference type="Pfam" id="PF07366">
    <property type="entry name" value="SnoaL"/>
    <property type="match status" value="1"/>
</dbReference>
<dbReference type="RefSeq" id="WP_037026498.1">
    <property type="nucleotide sequence ID" value="NZ_CCSF01000001.1"/>
</dbReference>